<dbReference type="Gene3D" id="1.25.40.10">
    <property type="entry name" value="Tetratricopeptide repeat domain"/>
    <property type="match status" value="1"/>
</dbReference>
<protein>
    <submittedName>
        <fullName evidence="4">DNA-binding protein</fullName>
    </submittedName>
    <submittedName>
        <fullName evidence="3">Transcriptional regulator, XRE</fullName>
    </submittedName>
</protein>
<evidence type="ECO:0000313" key="3">
    <source>
        <dbReference type="EMBL" id="CDX00939.1"/>
    </source>
</evidence>
<dbReference type="Proteomes" id="UP000054623">
    <property type="component" value="Unassembled WGS sequence"/>
</dbReference>
<dbReference type="AlphaFoldDB" id="A0A098AWD7"/>
<name>A0A098AWD7_DESHA</name>
<dbReference type="EMBL" id="LOCK01000039">
    <property type="protein sequence ID" value="KTE90373.1"/>
    <property type="molecule type" value="Genomic_DNA"/>
</dbReference>
<dbReference type="PANTHER" id="PTHR46558:SF11">
    <property type="entry name" value="HTH-TYPE TRANSCRIPTIONAL REGULATOR XRE"/>
    <property type="match status" value="1"/>
</dbReference>
<sequence>MELDMGKVITAKRKEKSWTQEQLAQAVGVSTPAVSKWETGATYPDITLLPPIARALNTTVDELFSYQNELSDNDVSGFTQKATSLYEAEGFDAGWNYCQKLLQEFPNSIPLKFYLGNLFQSFMIMKTDLGKEDIQSCYRQAAILYEEVLLSGYPKFTYHATLILVGFYTMLNELDRAEELLDSLPKLKTDPDFLYPSIYALRGKNEEAMKLTQENIRRYISRVSHGLSLLGAFAREQEDMDKACTLAKMNLEITKLLGISREIAYADMIKIMVARGDKEAALTYLEEYTQHILELSYDYAKSPVFNRVTEKFQDPSYVKKVLAQSILIDKEYTPLKEEPRYLQIVHRLRQVIDTQTHTFRE</sequence>
<dbReference type="GO" id="GO:0003677">
    <property type="term" value="F:DNA binding"/>
    <property type="evidence" value="ECO:0007669"/>
    <property type="project" value="UniProtKB-KW"/>
</dbReference>
<dbReference type="EMBL" id="LK996017">
    <property type="protein sequence ID" value="CDX00939.1"/>
    <property type="molecule type" value="Genomic_DNA"/>
</dbReference>
<keyword evidence="1 4" id="KW-0238">DNA-binding</keyword>
<dbReference type="PANTHER" id="PTHR46558">
    <property type="entry name" value="TRACRIPTIONAL REGULATORY PROTEIN-RELATED-RELATED"/>
    <property type="match status" value="1"/>
</dbReference>
<dbReference type="SUPFAM" id="SSF47413">
    <property type="entry name" value="lambda repressor-like DNA-binding domains"/>
    <property type="match status" value="1"/>
</dbReference>
<evidence type="ECO:0000256" key="1">
    <source>
        <dbReference type="ARBA" id="ARBA00023125"/>
    </source>
</evidence>
<evidence type="ECO:0000313" key="4">
    <source>
        <dbReference type="EMBL" id="KTE90373.1"/>
    </source>
</evidence>
<dbReference type="SUPFAM" id="SSF48452">
    <property type="entry name" value="TPR-like"/>
    <property type="match status" value="1"/>
</dbReference>
<dbReference type="InterPro" id="IPR011990">
    <property type="entry name" value="TPR-like_helical_dom_sf"/>
</dbReference>
<reference evidence="4 5" key="2">
    <citation type="submission" date="2015-12" db="EMBL/GenBank/DDBJ databases">
        <title>Draft Genome Sequence of Desulfitobacterium hafniense Strain DH, a Sulfate-reducing Bacterium Isolated from Paddy Soils.</title>
        <authorList>
            <person name="Bao P."/>
            <person name="Zhang X."/>
            <person name="Li G."/>
        </authorList>
    </citation>
    <scope>NUCLEOTIDE SEQUENCE [LARGE SCALE GENOMIC DNA]</scope>
    <source>
        <strain evidence="4 5">DH</strain>
    </source>
</reference>
<dbReference type="Pfam" id="PF01381">
    <property type="entry name" value="HTH_3"/>
    <property type="match status" value="1"/>
</dbReference>
<dbReference type="RefSeq" id="WP_005814131.1">
    <property type="nucleotide sequence ID" value="NZ_CABKQQ010000051.1"/>
</dbReference>
<organism evidence="3">
    <name type="scientific">Desulfitobacterium hafniense</name>
    <name type="common">Desulfitobacterium frappieri</name>
    <dbReference type="NCBI Taxonomy" id="49338"/>
    <lineage>
        <taxon>Bacteria</taxon>
        <taxon>Bacillati</taxon>
        <taxon>Bacillota</taxon>
        <taxon>Clostridia</taxon>
        <taxon>Eubacteriales</taxon>
        <taxon>Desulfitobacteriaceae</taxon>
        <taxon>Desulfitobacterium</taxon>
    </lineage>
</organism>
<dbReference type="CDD" id="cd00093">
    <property type="entry name" value="HTH_XRE"/>
    <property type="match status" value="1"/>
</dbReference>
<dbReference type="PROSITE" id="PS50943">
    <property type="entry name" value="HTH_CROC1"/>
    <property type="match status" value="1"/>
</dbReference>
<dbReference type="Gene3D" id="1.10.260.40">
    <property type="entry name" value="lambda repressor-like DNA-binding domains"/>
    <property type="match status" value="1"/>
</dbReference>
<feature type="domain" description="HTH cro/C1-type" evidence="2">
    <location>
        <begin position="9"/>
        <end position="63"/>
    </location>
</feature>
<reference evidence="3" key="1">
    <citation type="submission" date="2014-07" db="EMBL/GenBank/DDBJ databases">
        <authorList>
            <person name="Hornung V.Bastian."/>
        </authorList>
    </citation>
    <scope>NUCLEOTIDE SEQUENCE</scope>
    <source>
        <strain evidence="3">PCE-S</strain>
    </source>
</reference>
<dbReference type="InterPro" id="IPR001387">
    <property type="entry name" value="Cro/C1-type_HTH"/>
</dbReference>
<proteinExistence type="predicted"/>
<dbReference type="OrthoDB" id="9812495at2"/>
<dbReference type="InterPro" id="IPR010982">
    <property type="entry name" value="Lambda_DNA-bd_dom_sf"/>
</dbReference>
<evidence type="ECO:0000313" key="5">
    <source>
        <dbReference type="Proteomes" id="UP000054623"/>
    </source>
</evidence>
<dbReference type="SMART" id="SM00530">
    <property type="entry name" value="HTH_XRE"/>
    <property type="match status" value="1"/>
</dbReference>
<gene>
    <name evidence="4" type="ORF">AT727_07200</name>
    <name evidence="3" type="ORF">DPCES_1052</name>
</gene>
<dbReference type="PATRIC" id="fig|49338.4.peg.1137"/>
<accession>A0A098AWD7</accession>
<evidence type="ECO:0000259" key="2">
    <source>
        <dbReference type="PROSITE" id="PS50943"/>
    </source>
</evidence>